<feature type="transmembrane region" description="Helical" evidence="5">
    <location>
        <begin position="587"/>
        <end position="608"/>
    </location>
</feature>
<feature type="transmembrane region" description="Helical" evidence="5">
    <location>
        <begin position="560"/>
        <end position="578"/>
    </location>
</feature>
<evidence type="ECO:0000256" key="3">
    <source>
        <dbReference type="ARBA" id="ARBA00022801"/>
    </source>
</evidence>
<dbReference type="Pfam" id="PF02902">
    <property type="entry name" value="Peptidase_C48"/>
    <property type="match status" value="1"/>
</dbReference>
<reference evidence="7 8" key="1">
    <citation type="journal article" date="2014" name="Genome Biol.">
        <title>Transcriptome and methylome profiling reveals relics of genome dominance in the mesopolyploid Brassica oleracea.</title>
        <authorList>
            <person name="Parkin I.A."/>
            <person name="Koh C."/>
            <person name="Tang H."/>
            <person name="Robinson S.J."/>
            <person name="Kagale S."/>
            <person name="Clarke W.E."/>
            <person name="Town C.D."/>
            <person name="Nixon J."/>
            <person name="Krishnakumar V."/>
            <person name="Bidwell S.L."/>
            <person name="Denoeud F."/>
            <person name="Belcram H."/>
            <person name="Links M.G."/>
            <person name="Just J."/>
            <person name="Clarke C."/>
            <person name="Bender T."/>
            <person name="Huebert T."/>
            <person name="Mason A.S."/>
            <person name="Pires J.C."/>
            <person name="Barker G."/>
            <person name="Moore J."/>
            <person name="Walley P.G."/>
            <person name="Manoli S."/>
            <person name="Batley J."/>
            <person name="Edwards D."/>
            <person name="Nelson M.N."/>
            <person name="Wang X."/>
            <person name="Paterson A.H."/>
            <person name="King G."/>
            <person name="Bancroft I."/>
            <person name="Chalhoub B."/>
            <person name="Sharpe A.G."/>
        </authorList>
    </citation>
    <scope>NUCLEOTIDE SEQUENCE</scope>
    <source>
        <strain evidence="7 8">cv. TO1000</strain>
    </source>
</reference>
<dbReference type="eggNOG" id="ENOG502QSZR">
    <property type="taxonomic scope" value="Eukaryota"/>
</dbReference>
<dbReference type="AlphaFoldDB" id="A0A0D3CVH5"/>
<evidence type="ECO:0000259" key="6">
    <source>
        <dbReference type="PROSITE" id="PS50600"/>
    </source>
</evidence>
<keyword evidence="3" id="KW-0378">Hydrolase</keyword>
<dbReference type="PANTHER" id="PTHR48449">
    <property type="entry name" value="DUF1985 DOMAIN-CONTAINING PROTEIN"/>
    <property type="match status" value="1"/>
</dbReference>
<protein>
    <recommendedName>
        <fullName evidence="6">Ubiquitin-like protease family profile domain-containing protein</fullName>
    </recommendedName>
</protein>
<dbReference type="EnsemblPlants" id="Bo6g079910.1">
    <property type="protein sequence ID" value="Bo6g079910.1"/>
    <property type="gene ID" value="Bo6g079910"/>
</dbReference>
<dbReference type="HOGENOM" id="CLU_017415_6_1_1"/>
<comment type="similarity">
    <text evidence="1">Belongs to the peptidase C48 family.</text>
</comment>
<name>A0A0D3CVH5_BRAOL</name>
<evidence type="ECO:0000256" key="1">
    <source>
        <dbReference type="ARBA" id="ARBA00005234"/>
    </source>
</evidence>
<proteinExistence type="inferred from homology"/>
<dbReference type="PANTHER" id="PTHR48449:SF1">
    <property type="entry name" value="DUF1985 DOMAIN-CONTAINING PROTEIN"/>
    <property type="match status" value="1"/>
</dbReference>
<keyword evidence="5" id="KW-0812">Transmembrane</keyword>
<keyword evidence="8" id="KW-1185">Reference proteome</keyword>
<dbReference type="Gene3D" id="3.40.395.10">
    <property type="entry name" value="Adenoviral Proteinase, Chain A"/>
    <property type="match status" value="1"/>
</dbReference>
<feature type="region of interest" description="Disordered" evidence="4">
    <location>
        <begin position="403"/>
        <end position="449"/>
    </location>
</feature>
<evidence type="ECO:0000313" key="8">
    <source>
        <dbReference type="Proteomes" id="UP000032141"/>
    </source>
</evidence>
<keyword evidence="5" id="KW-1133">Transmembrane helix</keyword>
<evidence type="ECO:0000256" key="2">
    <source>
        <dbReference type="ARBA" id="ARBA00022670"/>
    </source>
</evidence>
<reference evidence="7" key="2">
    <citation type="submission" date="2015-03" db="UniProtKB">
        <authorList>
            <consortium name="EnsemblPlants"/>
        </authorList>
    </citation>
    <scope>IDENTIFICATION</scope>
</reference>
<keyword evidence="5" id="KW-0472">Membrane</keyword>
<dbReference type="InterPro" id="IPR015410">
    <property type="entry name" value="DUF1985"/>
</dbReference>
<dbReference type="SUPFAM" id="SSF54001">
    <property type="entry name" value="Cysteine proteinases"/>
    <property type="match status" value="1"/>
</dbReference>
<dbReference type="OMA" id="IMGLNEW"/>
<evidence type="ECO:0000256" key="5">
    <source>
        <dbReference type="SAM" id="Phobius"/>
    </source>
</evidence>
<dbReference type="Pfam" id="PF09331">
    <property type="entry name" value="DUF1985"/>
    <property type="match status" value="1"/>
</dbReference>
<dbReference type="InterPro" id="IPR038765">
    <property type="entry name" value="Papain-like_cys_pep_sf"/>
</dbReference>
<feature type="compositionally biased region" description="Basic and acidic residues" evidence="4">
    <location>
        <begin position="417"/>
        <end position="434"/>
    </location>
</feature>
<dbReference type="Proteomes" id="UP000032141">
    <property type="component" value="Chromosome C6"/>
</dbReference>
<evidence type="ECO:0000256" key="4">
    <source>
        <dbReference type="SAM" id="MobiDB-lite"/>
    </source>
</evidence>
<organism evidence="7 8">
    <name type="scientific">Brassica oleracea var. oleracea</name>
    <dbReference type="NCBI Taxonomy" id="109376"/>
    <lineage>
        <taxon>Eukaryota</taxon>
        <taxon>Viridiplantae</taxon>
        <taxon>Streptophyta</taxon>
        <taxon>Embryophyta</taxon>
        <taxon>Tracheophyta</taxon>
        <taxon>Spermatophyta</taxon>
        <taxon>Magnoliopsida</taxon>
        <taxon>eudicotyledons</taxon>
        <taxon>Gunneridae</taxon>
        <taxon>Pentapetalae</taxon>
        <taxon>rosids</taxon>
        <taxon>malvids</taxon>
        <taxon>Brassicales</taxon>
        <taxon>Brassicaceae</taxon>
        <taxon>Brassiceae</taxon>
        <taxon>Brassica</taxon>
    </lineage>
</organism>
<accession>A0A0D3CVH5</accession>
<feature type="domain" description="Ubiquitin-like protease family profile" evidence="6">
    <location>
        <begin position="719"/>
        <end position="916"/>
    </location>
</feature>
<evidence type="ECO:0000313" key="7">
    <source>
        <dbReference type="EnsemblPlants" id="Bo6g079910.1"/>
    </source>
</evidence>
<dbReference type="GO" id="GO:0008234">
    <property type="term" value="F:cysteine-type peptidase activity"/>
    <property type="evidence" value="ECO:0007669"/>
    <property type="project" value="InterPro"/>
</dbReference>
<keyword evidence="2" id="KW-0645">Protease</keyword>
<dbReference type="GO" id="GO:0006508">
    <property type="term" value="P:proteolysis"/>
    <property type="evidence" value="ECO:0007669"/>
    <property type="project" value="UniProtKB-KW"/>
</dbReference>
<dbReference type="Gramene" id="Bo6g079910.1">
    <property type="protein sequence ID" value="Bo6g079910.1"/>
    <property type="gene ID" value="Bo6g079910"/>
</dbReference>
<sequence length="971" mass="111436">MVFFFLIAVSETTSHFASRSQVTRRTPLKLEPHRYPKLVPLRSGIYSLSSISSKPIEALQTPRPFQLPKTLFKEGTETQVEKVNNTCRTSILKKVEKYVEAEYKEVLGDPLFSQVMDIYVHKLQYSGRVIHNFVCKQLLTVKRHDLWFHFARRALRFSMQEFHAITGLKYKDDEPDLDIDNWRGDKGFWSKLLRRKGKISLQQIRKVHLKSCNTWSHVDRLRMVYLCVIAGLVMAKDEKVCIPHKYIKLVMDFNKMRKYLWGFHCFDALVTSITEARDKVKTKNSYVIDGFSYALQIWLMEAIPDIGSLLGKKLKEGVTSMRCRNWKGSAKVSYEDIISIESDFASTGVVFPYISSTGNGNIIVDAGFERDDEMNDERVDLIIDMYRKKYDWSKHVWGYQETEQPYADSSEDDGSKEEEAGERSDCGMEEEIKTAHVSPTKKRKNQYQDIGAESRKKRLLCQRSTDKYRDLEEGMKSYIQGMFKSSFTALGLEVRDLIEDRFTKLEQTILSSQTPVGVPAYTQTHGAAPANTQTHGAAPAYTQTHGAAPANTQTHGAAPAYTQTHGAAPVILILLMLLRNLLKLLDWILLLLLLLLRRLLTLMLLLLLPAVELLATKLRFLLTLVVLQLLLRQGLRQSLFDTLDFNLGTQEHLQKTMGNLIQESHVKGFDPSQEIFNRPFLNDIDDPEVCCKDSDYELVFVPEDKFSKLTEWILKPKVLQIGPSKFDAELASRIMGLNEWLKNNDMDAMMYLFREKTSLRRWKPNRVAFMNCMFSNQIITAYGKFDGNRRGYKVDNNLLEYGRGELPYHGSTGSVWSVDVDRLYIPICVNQIHWISMCVNLVNRTVEVFDCGGKKNNKAVEAFAVLIPRIVKAVQSSDKKKDFNVKQYVVSYVPMRALNTSGNDCGAYSLKFIECHLLGLDFSLVNDENIQEARQKIAFDLWEAANDEALQYRMSTFKPPKRAPEKTVELF</sequence>
<dbReference type="InterPro" id="IPR003653">
    <property type="entry name" value="Peptidase_C48_C"/>
</dbReference>
<dbReference type="PROSITE" id="PS50600">
    <property type="entry name" value="ULP_PROTEASE"/>
    <property type="match status" value="1"/>
</dbReference>